<dbReference type="Proteomes" id="UP000239290">
    <property type="component" value="Unassembled WGS sequence"/>
</dbReference>
<feature type="non-terminal residue" evidence="1">
    <location>
        <position position="31"/>
    </location>
</feature>
<reference evidence="1" key="1">
    <citation type="journal article" date="2018" name="Genome Announc.">
        <title>Draft Genome Sequence of Rhodococcus opacus Strain 04-OD7, Which Can Mobilize Phosphate.</title>
        <authorList>
            <person name="Zheng B.X."/>
            <person name="Zhang H.K."/>
            <person name="Ding K."/>
        </authorList>
    </citation>
    <scope>NUCLEOTIDE SEQUENCE</scope>
    <source>
        <strain evidence="1">04-OD7</strain>
    </source>
</reference>
<dbReference type="AlphaFoldDB" id="A0A2S8I2I7"/>
<accession>A0A2S8I2I7</accession>
<gene>
    <name evidence="2" type="ORF">C5613_42160</name>
    <name evidence="1" type="ORF">C5613_44230</name>
</gene>
<organism evidence="1 3">
    <name type="scientific">Rhodococcus opacus</name>
    <name type="common">Nocardia opaca</name>
    <dbReference type="NCBI Taxonomy" id="37919"/>
    <lineage>
        <taxon>Bacteria</taxon>
        <taxon>Bacillati</taxon>
        <taxon>Actinomycetota</taxon>
        <taxon>Actinomycetes</taxon>
        <taxon>Mycobacteriales</taxon>
        <taxon>Nocardiaceae</taxon>
        <taxon>Rhodococcus</taxon>
    </lineage>
</organism>
<dbReference type="InterPro" id="IPR029045">
    <property type="entry name" value="ClpP/crotonase-like_dom_sf"/>
</dbReference>
<sequence>MDFHTIRHDVNDGILTITLNRPEHLNAFTVT</sequence>
<reference evidence="1" key="3">
    <citation type="submission" date="2018-02" db="EMBL/GenBank/DDBJ databases">
        <authorList>
            <person name="Cohen D.B."/>
            <person name="Kent A.D."/>
        </authorList>
    </citation>
    <scope>NUCLEOTIDE SEQUENCE</scope>
    <source>
        <strain evidence="1">04-OD7</strain>
    </source>
</reference>
<keyword evidence="1" id="KW-0456">Lyase</keyword>
<name>A0A2S8I2I7_RHOOP</name>
<reference evidence="3" key="2">
    <citation type="submission" date="2018-02" db="EMBL/GenBank/DDBJ databases">
        <title>Draft genome sequencing of Rhodococcus opacus KU647198.</title>
        <authorList>
            <person name="Zheng B.-X."/>
        </authorList>
    </citation>
    <scope>NUCLEOTIDE SEQUENCE [LARGE SCALE GENOMIC DNA]</scope>
    <source>
        <strain evidence="3">04-OD7</strain>
    </source>
</reference>
<evidence type="ECO:0000313" key="1">
    <source>
        <dbReference type="EMBL" id="PQP09004.1"/>
    </source>
</evidence>
<evidence type="ECO:0000313" key="2">
    <source>
        <dbReference type="EMBL" id="PQP13224.1"/>
    </source>
</evidence>
<dbReference type="Gene3D" id="3.90.226.10">
    <property type="entry name" value="2-enoyl-CoA Hydratase, Chain A, domain 1"/>
    <property type="match status" value="1"/>
</dbReference>
<dbReference type="SUPFAM" id="SSF52096">
    <property type="entry name" value="ClpP/crotonase"/>
    <property type="match status" value="1"/>
</dbReference>
<dbReference type="GO" id="GO:0004300">
    <property type="term" value="F:enoyl-CoA hydratase activity"/>
    <property type="evidence" value="ECO:0007669"/>
    <property type="project" value="UniProtKB-EC"/>
</dbReference>
<comment type="caution">
    <text evidence="1">The sequence shown here is derived from an EMBL/GenBank/DDBJ whole genome shotgun (WGS) entry which is preliminary data.</text>
</comment>
<dbReference type="EC" id="4.2.1.17" evidence="1"/>
<evidence type="ECO:0000313" key="3">
    <source>
        <dbReference type="Proteomes" id="UP000239290"/>
    </source>
</evidence>
<protein>
    <submittedName>
        <fullName evidence="1">Enoyl-CoA hydratase</fullName>
        <ecNumber evidence="1">4.2.1.17</ecNumber>
    </submittedName>
</protein>
<dbReference type="EMBL" id="PUIO01000158">
    <property type="protein sequence ID" value="PQP09004.1"/>
    <property type="molecule type" value="Genomic_DNA"/>
</dbReference>
<proteinExistence type="predicted"/>
<dbReference type="EMBL" id="PUIO01000100">
    <property type="protein sequence ID" value="PQP13224.1"/>
    <property type="molecule type" value="Genomic_DNA"/>
</dbReference>